<protein>
    <submittedName>
        <fullName evidence="1">Uncharacterized protein</fullName>
    </submittedName>
</protein>
<dbReference type="InterPro" id="IPR007612">
    <property type="entry name" value="LOR"/>
</dbReference>
<name>A0A100JN77_STRSC</name>
<dbReference type="EMBL" id="BCMM01000012">
    <property type="protein sequence ID" value="GAQ62593.1"/>
    <property type="molecule type" value="Genomic_DNA"/>
</dbReference>
<reference evidence="2" key="1">
    <citation type="submission" date="2015-11" db="EMBL/GenBank/DDBJ databases">
        <authorList>
            <consortium name="Cross-ministerial Strategic Innovation Promotion Program (SIP) consortium"/>
            <person name="Tomihama T."/>
            <person name="Ikenaga M."/>
            <person name="Sakai M."/>
            <person name="Okubo T."/>
            <person name="Ikeda S."/>
        </authorList>
    </citation>
    <scope>NUCLEOTIDE SEQUENCE [LARGE SCALE GENOMIC DNA]</scope>
    <source>
        <strain evidence="2">S58</strain>
    </source>
</reference>
<gene>
    <name evidence="1" type="ORF">SsS58_02963</name>
</gene>
<evidence type="ECO:0000313" key="1">
    <source>
        <dbReference type="EMBL" id="GAQ62593.1"/>
    </source>
</evidence>
<dbReference type="RefSeq" id="WP_234385627.1">
    <property type="nucleotide sequence ID" value="NZ_BCMM01000012.1"/>
</dbReference>
<sequence length="202" mass="22811">MIDNEQLQGHARFTIRQKTARTANQYVVTVAGPGDCEGEVVAFARRKVMSAKEEVTIYTDESRTSVLCTSEARQPDDFGAVHDVRDGAGAVIGSFRERPVVSLVRSTWAMEQPGTPELTGRERNRAVALLRRVWEFLPYLEYVPFLWPYHFDFTATGGAKRLMSLDRRFGLRDRYVLDIGSADIDRRLAIAQAVALDTLEDR</sequence>
<dbReference type="AlphaFoldDB" id="A0A100JN77"/>
<comment type="caution">
    <text evidence="1">The sequence shown here is derived from an EMBL/GenBank/DDBJ whole genome shotgun (WGS) entry which is preliminary data.</text>
</comment>
<proteinExistence type="predicted"/>
<dbReference type="Pfam" id="PF04525">
    <property type="entry name" value="LOR"/>
    <property type="match status" value="1"/>
</dbReference>
<reference evidence="1 2" key="2">
    <citation type="journal article" date="2016" name="Genome Announc.">
        <title>Draft Genome Sequences of Streptomyces scabiei S58, Streptomyces turgidiscabies T45, and Streptomyces acidiscabies a10, the Pathogens of Potato Common Scab, Isolated in Japan.</title>
        <authorList>
            <person name="Tomihama T."/>
            <person name="Nishi Y."/>
            <person name="Sakai M."/>
            <person name="Ikenaga M."/>
            <person name="Okubo T."/>
            <person name="Ikeda S."/>
        </authorList>
    </citation>
    <scope>NUCLEOTIDE SEQUENCE [LARGE SCALE GENOMIC DNA]</scope>
    <source>
        <strain evidence="1 2">S58</strain>
    </source>
</reference>
<organism evidence="1 2">
    <name type="scientific">Streptomyces scabiei</name>
    <dbReference type="NCBI Taxonomy" id="1930"/>
    <lineage>
        <taxon>Bacteria</taxon>
        <taxon>Bacillati</taxon>
        <taxon>Actinomycetota</taxon>
        <taxon>Actinomycetes</taxon>
        <taxon>Kitasatosporales</taxon>
        <taxon>Streptomycetaceae</taxon>
        <taxon>Streptomyces</taxon>
    </lineage>
</organism>
<reference evidence="2" key="3">
    <citation type="submission" date="2016-02" db="EMBL/GenBank/DDBJ databases">
        <title>Draft genome of pathogenic Streptomyces sp. in Japan.</title>
        <authorList>
            <person name="Tomihama T."/>
            <person name="Ikenaga M."/>
            <person name="Sakai M."/>
            <person name="Okubo T."/>
            <person name="Ikeda S."/>
        </authorList>
    </citation>
    <scope>NUCLEOTIDE SEQUENCE [LARGE SCALE GENOMIC DNA]</scope>
    <source>
        <strain evidence="2">S58</strain>
    </source>
</reference>
<evidence type="ECO:0000313" key="2">
    <source>
        <dbReference type="Proteomes" id="UP000067448"/>
    </source>
</evidence>
<dbReference type="Proteomes" id="UP000067448">
    <property type="component" value="Unassembled WGS sequence"/>
</dbReference>
<accession>A0A100JN77</accession>